<keyword evidence="3" id="KW-1185">Reference proteome</keyword>
<name>A0A078B2S6_STYLE</name>
<dbReference type="Proteomes" id="UP000039865">
    <property type="component" value="Unassembled WGS sequence"/>
</dbReference>
<evidence type="ECO:0000313" key="3">
    <source>
        <dbReference type="Proteomes" id="UP000039865"/>
    </source>
</evidence>
<accession>A0A078B2S6</accession>
<sequence length="145" mass="17113">MNGLDLLQTVGQSINSRFLKEQQDLVERQQRIADRQKDQDKKAEGKLSILLDQKEQQLRQLKEMQEQEAINLEELKHSRQNQVNNLQRQNEAALQEKDIQYKELKQQGSKRFGRNGFEAGKSNSRDKLKPREVQKWKPQSCRKQA</sequence>
<dbReference type="InParanoid" id="A0A078B2S6"/>
<proteinExistence type="predicted"/>
<protein>
    <submittedName>
        <fullName evidence="2">Uncharacterized protein</fullName>
    </submittedName>
</protein>
<evidence type="ECO:0000313" key="2">
    <source>
        <dbReference type="EMBL" id="CDW88774.1"/>
    </source>
</evidence>
<organism evidence="2 3">
    <name type="scientific">Stylonychia lemnae</name>
    <name type="common">Ciliate</name>
    <dbReference type="NCBI Taxonomy" id="5949"/>
    <lineage>
        <taxon>Eukaryota</taxon>
        <taxon>Sar</taxon>
        <taxon>Alveolata</taxon>
        <taxon>Ciliophora</taxon>
        <taxon>Intramacronucleata</taxon>
        <taxon>Spirotrichea</taxon>
        <taxon>Stichotrichia</taxon>
        <taxon>Sporadotrichida</taxon>
        <taxon>Oxytrichidae</taxon>
        <taxon>Stylonychinae</taxon>
        <taxon>Stylonychia</taxon>
    </lineage>
</organism>
<evidence type="ECO:0000256" key="1">
    <source>
        <dbReference type="SAM" id="MobiDB-lite"/>
    </source>
</evidence>
<dbReference type="EMBL" id="CCKQ01016887">
    <property type="protein sequence ID" value="CDW88774.1"/>
    <property type="molecule type" value="Genomic_DNA"/>
</dbReference>
<dbReference type="AlphaFoldDB" id="A0A078B2S6"/>
<feature type="region of interest" description="Disordered" evidence="1">
    <location>
        <begin position="105"/>
        <end position="145"/>
    </location>
</feature>
<feature type="compositionally biased region" description="Basic and acidic residues" evidence="1">
    <location>
        <begin position="123"/>
        <end position="135"/>
    </location>
</feature>
<reference evidence="2 3" key="1">
    <citation type="submission" date="2014-06" db="EMBL/GenBank/DDBJ databases">
        <authorList>
            <person name="Swart Estienne"/>
        </authorList>
    </citation>
    <scope>NUCLEOTIDE SEQUENCE [LARGE SCALE GENOMIC DNA]</scope>
    <source>
        <strain evidence="2 3">130c</strain>
    </source>
</reference>
<gene>
    <name evidence="2" type="primary">Contig5579.g5975</name>
    <name evidence="2" type="ORF">STYLEM_17898</name>
</gene>